<evidence type="ECO:0000313" key="5">
    <source>
        <dbReference type="EMBL" id="KAJ3689020.1"/>
    </source>
</evidence>
<gene>
    <name evidence="5" type="ORF">LUZ61_018184</name>
</gene>
<dbReference type="Proteomes" id="UP001210211">
    <property type="component" value="Unassembled WGS sequence"/>
</dbReference>
<feature type="domain" description="Wall-associated receptor kinase galacturonan-binding" evidence="4">
    <location>
        <begin position="48"/>
        <end position="107"/>
    </location>
</feature>
<dbReference type="PANTHER" id="PTHR33491">
    <property type="entry name" value="OSJNBA0016N04.9 PROTEIN"/>
    <property type="match status" value="1"/>
</dbReference>
<organism evidence="5 6">
    <name type="scientific">Rhynchospora tenuis</name>
    <dbReference type="NCBI Taxonomy" id="198213"/>
    <lineage>
        <taxon>Eukaryota</taxon>
        <taxon>Viridiplantae</taxon>
        <taxon>Streptophyta</taxon>
        <taxon>Embryophyta</taxon>
        <taxon>Tracheophyta</taxon>
        <taxon>Spermatophyta</taxon>
        <taxon>Magnoliopsida</taxon>
        <taxon>Liliopsida</taxon>
        <taxon>Poales</taxon>
        <taxon>Cyperaceae</taxon>
        <taxon>Cyperoideae</taxon>
        <taxon>Rhynchosporeae</taxon>
        <taxon>Rhynchospora</taxon>
    </lineage>
</organism>
<evidence type="ECO:0000256" key="2">
    <source>
        <dbReference type="ARBA" id="ARBA00022729"/>
    </source>
</evidence>
<keyword evidence="3" id="KW-0472">Membrane</keyword>
<dbReference type="GO" id="GO:0030247">
    <property type="term" value="F:polysaccharide binding"/>
    <property type="evidence" value="ECO:0007669"/>
    <property type="project" value="InterPro"/>
</dbReference>
<comment type="subcellular location">
    <subcellularLocation>
        <location evidence="1">Membrane</location>
        <topology evidence="1">Single-pass membrane protein</topology>
    </subcellularLocation>
</comment>
<keyword evidence="6" id="KW-1185">Reference proteome</keyword>
<sequence>MDNTKRISLQAVRTAYIVVAISHLYLLVLVSESANATDPLGAIALPGCQDSCDGVPIPYPFGIGPSCCLSRDFQVSCNATNDTYTPYLFRAARVNYPVSSQCYNSTTKKVEYERYYAMLSGSSFRFSDNKNKFLVIGCDTLAFANFSDGQNYNWVGCASRCSSLEGLTNGSCSGLGCCQTDIPKATTIINVDFSAWYNNSDVYSFSRCSYATLMENDGFIFNTNYITTDYLKGLQMPLVLDWSIGNTTCDVAQNNSSSYACISKNSVCLNSSSGQGYLCNCSHGYGGNPYLEGGCQGLSLSAPLS</sequence>
<proteinExistence type="predicted"/>
<evidence type="ECO:0000259" key="4">
    <source>
        <dbReference type="Pfam" id="PF13947"/>
    </source>
</evidence>
<name>A0AAD5Z8S3_9POAL</name>
<keyword evidence="3" id="KW-0812">Transmembrane</keyword>
<evidence type="ECO:0000256" key="1">
    <source>
        <dbReference type="ARBA" id="ARBA00004167"/>
    </source>
</evidence>
<comment type="caution">
    <text evidence="5">The sequence shown here is derived from an EMBL/GenBank/DDBJ whole genome shotgun (WGS) entry which is preliminary data.</text>
</comment>
<evidence type="ECO:0000313" key="6">
    <source>
        <dbReference type="Proteomes" id="UP001210211"/>
    </source>
</evidence>
<dbReference type="EMBL" id="JAMRDG010000002">
    <property type="protein sequence ID" value="KAJ3689020.1"/>
    <property type="molecule type" value="Genomic_DNA"/>
</dbReference>
<accession>A0AAD5Z8S3</accession>
<evidence type="ECO:0000256" key="3">
    <source>
        <dbReference type="SAM" id="Phobius"/>
    </source>
</evidence>
<keyword evidence="2" id="KW-0732">Signal</keyword>
<dbReference type="InterPro" id="IPR025287">
    <property type="entry name" value="WAK_GUB"/>
</dbReference>
<dbReference type="Pfam" id="PF13947">
    <property type="entry name" value="GUB_WAK_bind"/>
    <property type="match status" value="1"/>
</dbReference>
<reference evidence="5 6" key="1">
    <citation type="journal article" date="2022" name="Cell">
        <title>Repeat-based holocentromeres influence genome architecture and karyotype evolution.</title>
        <authorList>
            <person name="Hofstatter P.G."/>
            <person name="Thangavel G."/>
            <person name="Lux T."/>
            <person name="Neumann P."/>
            <person name="Vondrak T."/>
            <person name="Novak P."/>
            <person name="Zhang M."/>
            <person name="Costa L."/>
            <person name="Castellani M."/>
            <person name="Scott A."/>
            <person name="Toegelov H."/>
            <person name="Fuchs J."/>
            <person name="Mata-Sucre Y."/>
            <person name="Dias Y."/>
            <person name="Vanzela A.L.L."/>
            <person name="Huettel B."/>
            <person name="Almeida C.C.S."/>
            <person name="Simkova H."/>
            <person name="Souza G."/>
            <person name="Pedrosa-Harand A."/>
            <person name="Macas J."/>
            <person name="Mayer K.F.X."/>
            <person name="Houben A."/>
            <person name="Marques A."/>
        </authorList>
    </citation>
    <scope>NUCLEOTIDE SEQUENCE [LARGE SCALE GENOMIC DNA]</scope>
    <source>
        <strain evidence="5">RhyTen1mFocal</strain>
    </source>
</reference>
<dbReference type="AlphaFoldDB" id="A0AAD5Z8S3"/>
<feature type="transmembrane region" description="Helical" evidence="3">
    <location>
        <begin position="12"/>
        <end position="30"/>
    </location>
</feature>
<keyword evidence="3" id="KW-1133">Transmembrane helix</keyword>
<dbReference type="GO" id="GO:0016020">
    <property type="term" value="C:membrane"/>
    <property type="evidence" value="ECO:0007669"/>
    <property type="project" value="UniProtKB-SubCell"/>
</dbReference>
<protein>
    <recommendedName>
        <fullName evidence="4">Wall-associated receptor kinase galacturonan-binding domain-containing protein</fullName>
    </recommendedName>
</protein>